<comment type="caution">
    <text evidence="1">The sequence shown here is derived from an EMBL/GenBank/DDBJ whole genome shotgun (WGS) entry which is preliminary data.</text>
</comment>
<name>A0ABN9C9D6_9NEOB</name>
<reference evidence="1" key="1">
    <citation type="submission" date="2023-05" db="EMBL/GenBank/DDBJ databases">
        <authorList>
            <person name="Stuckert A."/>
        </authorList>
    </citation>
    <scope>NUCLEOTIDE SEQUENCE</scope>
</reference>
<feature type="non-terminal residue" evidence="1">
    <location>
        <position position="95"/>
    </location>
</feature>
<dbReference type="Proteomes" id="UP001162483">
    <property type="component" value="Unassembled WGS sequence"/>
</dbReference>
<dbReference type="EMBL" id="CATNWA010008685">
    <property type="protein sequence ID" value="CAI9556675.1"/>
    <property type="molecule type" value="Genomic_DNA"/>
</dbReference>
<proteinExistence type="predicted"/>
<evidence type="ECO:0000313" key="1">
    <source>
        <dbReference type="EMBL" id="CAI9556675.1"/>
    </source>
</evidence>
<evidence type="ECO:0000313" key="2">
    <source>
        <dbReference type="Proteomes" id="UP001162483"/>
    </source>
</evidence>
<keyword evidence="2" id="KW-1185">Reference proteome</keyword>
<sequence length="95" mass="9957">MCSAVSNDTADHRVHSCQQLSQSRSALMISAQQCLPSVPSTSAQQCHPSVPPRSAAHQYPAVLSVSATSQRCLSVPIIAAYQCIIISASSSMPTS</sequence>
<organism evidence="1 2">
    <name type="scientific">Staurois parvus</name>
    <dbReference type="NCBI Taxonomy" id="386267"/>
    <lineage>
        <taxon>Eukaryota</taxon>
        <taxon>Metazoa</taxon>
        <taxon>Chordata</taxon>
        <taxon>Craniata</taxon>
        <taxon>Vertebrata</taxon>
        <taxon>Euteleostomi</taxon>
        <taxon>Amphibia</taxon>
        <taxon>Batrachia</taxon>
        <taxon>Anura</taxon>
        <taxon>Neobatrachia</taxon>
        <taxon>Ranoidea</taxon>
        <taxon>Ranidae</taxon>
        <taxon>Staurois</taxon>
    </lineage>
</organism>
<gene>
    <name evidence="1" type="ORF">SPARVUS_LOCUS4573574</name>
</gene>
<accession>A0ABN9C9D6</accession>
<protein>
    <submittedName>
        <fullName evidence="1">Uncharacterized protein</fullName>
    </submittedName>
</protein>